<evidence type="ECO:0000313" key="3">
    <source>
        <dbReference type="Proteomes" id="UP001084197"/>
    </source>
</evidence>
<comment type="caution">
    <text evidence="2">The sequence shown here is derived from an EMBL/GenBank/DDBJ whole genome shotgun (WGS) entry which is preliminary data.</text>
</comment>
<evidence type="ECO:0000313" key="2">
    <source>
        <dbReference type="EMBL" id="MCZ0702119.1"/>
    </source>
</evidence>
<keyword evidence="1" id="KW-1005">Bacterial flagellum biogenesis</keyword>
<proteinExistence type="predicted"/>
<dbReference type="EMBL" id="JAPRAT010000003">
    <property type="protein sequence ID" value="MCZ0702119.1"/>
    <property type="molecule type" value="Genomic_DNA"/>
</dbReference>
<dbReference type="SUPFAM" id="SSF140566">
    <property type="entry name" value="FlgN-like"/>
    <property type="match status" value="1"/>
</dbReference>
<keyword evidence="3" id="KW-1185">Reference proteome</keyword>
<keyword evidence="2" id="KW-0282">Flagellum</keyword>
<keyword evidence="2" id="KW-0969">Cilium</keyword>
<dbReference type="GO" id="GO:0044780">
    <property type="term" value="P:bacterial-type flagellum assembly"/>
    <property type="evidence" value="ECO:0007669"/>
    <property type="project" value="InterPro"/>
</dbReference>
<reference evidence="2" key="1">
    <citation type="submission" date="2022-11" db="EMBL/GenBank/DDBJ databases">
        <title>WGS of Natronobacillus azotifigens 24KS-1, an anaerobic diazotrophic haloalkaliphile from soda-rich habitats.</title>
        <authorList>
            <person name="Sorokin D.Y."/>
            <person name="Merkel A.Y."/>
        </authorList>
    </citation>
    <scope>NUCLEOTIDE SEQUENCE</scope>
    <source>
        <strain evidence="2">24KS-1</strain>
    </source>
</reference>
<sequence length="163" mass="18521">MSIAGIIASLDQLAQLHQSLLQLSLSKTEVLKKGDTEELQKLLKKEQKHIQAVNQVEAQRLSKIRQWATDHNFDPEATTVTFLLEHLPNEQENLALEEVTTSLAETLVQLKQQEALNQQLTEQSLQFVKMNIEMLAPSIQNINYGNKQKQTSENKRSVFDSKA</sequence>
<accession>A0A9J6R993</accession>
<dbReference type="Gene3D" id="1.20.58.300">
    <property type="entry name" value="FlgN-like"/>
    <property type="match status" value="1"/>
</dbReference>
<name>A0A9J6R993_9BACI</name>
<dbReference type="Pfam" id="PF05130">
    <property type="entry name" value="FlgN"/>
    <property type="match status" value="1"/>
</dbReference>
<protein>
    <submittedName>
        <fullName evidence="2">Flagellar protein FlgN</fullName>
    </submittedName>
</protein>
<dbReference type="InterPro" id="IPR036679">
    <property type="entry name" value="FlgN-like_sf"/>
</dbReference>
<keyword evidence="2" id="KW-0966">Cell projection</keyword>
<dbReference type="AlphaFoldDB" id="A0A9J6R993"/>
<gene>
    <name evidence="2" type="ORF">OWO01_02705</name>
</gene>
<dbReference type="Proteomes" id="UP001084197">
    <property type="component" value="Unassembled WGS sequence"/>
</dbReference>
<dbReference type="RefSeq" id="WP_268778886.1">
    <property type="nucleotide sequence ID" value="NZ_JAPRAT010000003.1"/>
</dbReference>
<evidence type="ECO:0000256" key="1">
    <source>
        <dbReference type="ARBA" id="ARBA00022795"/>
    </source>
</evidence>
<dbReference type="InterPro" id="IPR007809">
    <property type="entry name" value="FlgN-like"/>
</dbReference>
<organism evidence="2 3">
    <name type="scientific">Natronobacillus azotifigens</name>
    <dbReference type="NCBI Taxonomy" id="472978"/>
    <lineage>
        <taxon>Bacteria</taxon>
        <taxon>Bacillati</taxon>
        <taxon>Bacillota</taxon>
        <taxon>Bacilli</taxon>
        <taxon>Bacillales</taxon>
        <taxon>Bacillaceae</taxon>
        <taxon>Natronobacillus</taxon>
    </lineage>
</organism>